<accession>A0A1H3CV66</accession>
<keyword evidence="5" id="KW-1185">Reference proteome</keyword>
<evidence type="ECO:0000313" key="4">
    <source>
        <dbReference type="EMBL" id="SDX57940.1"/>
    </source>
</evidence>
<dbReference type="InterPro" id="IPR041854">
    <property type="entry name" value="BFD-like_2Fe2S-bd_dom_sf"/>
</dbReference>
<dbReference type="GO" id="GO:0016491">
    <property type="term" value="F:oxidoreductase activity"/>
    <property type="evidence" value="ECO:0007669"/>
    <property type="project" value="UniProtKB-KW"/>
</dbReference>
<dbReference type="InterPro" id="IPR017224">
    <property type="entry name" value="Opine_Oxase_asu/HCN_bsu"/>
</dbReference>
<dbReference type="PRINTS" id="PR00469">
    <property type="entry name" value="PNDRDTASEII"/>
</dbReference>
<dbReference type="InterPro" id="IPR007419">
    <property type="entry name" value="BFD-like_2Fe2S-bd_dom"/>
</dbReference>
<evidence type="ECO:0000259" key="3">
    <source>
        <dbReference type="Pfam" id="PF07992"/>
    </source>
</evidence>
<dbReference type="CDD" id="cd19946">
    <property type="entry name" value="GlpA-like_Fer2_BFD-like"/>
    <property type="match status" value="1"/>
</dbReference>
<dbReference type="PIRSF" id="PIRSF037495">
    <property type="entry name" value="Opine_OX_OoxA/HcnB"/>
    <property type="match status" value="1"/>
</dbReference>
<feature type="domain" description="BFD-like [2Fe-2S]-binding" evidence="2">
    <location>
        <begin position="379"/>
        <end position="430"/>
    </location>
</feature>
<proteinExistence type="predicted"/>
<dbReference type="STRING" id="574349.SAMN05443545_106114"/>
<feature type="domain" description="FAD/NAD(P)-binding" evidence="3">
    <location>
        <begin position="8"/>
        <end position="321"/>
    </location>
</feature>
<dbReference type="Proteomes" id="UP000198500">
    <property type="component" value="Unassembled WGS sequence"/>
</dbReference>
<dbReference type="EMBL" id="FNNI01000006">
    <property type="protein sequence ID" value="SDX57940.1"/>
    <property type="molecule type" value="Genomic_DNA"/>
</dbReference>
<name>A0A1H3CV66_9GAMM</name>
<dbReference type="InterPro" id="IPR051691">
    <property type="entry name" value="Metab_Enz_Cyan_OpOx_G3PDH"/>
</dbReference>
<sequence>MGELCQAEIAIIGAGPAGMAAAIRLTQAGIRPVVFDMGNAPGGQIYRQLDVPVIGETLSGTDYYRGRDLLGDFSRADIDYRPRSQVWWGQCESDGVSLGVVDAAGVSRWHVKRMLLATGSMERSWPFPGWQLPGSMQAGAAQILFKEGGLVPEASPVLAGSGPLLYLLAWQYCRAGCAPQRILDTTPASRYRLPLRYLRGAWQGRHYLVKGARMMLALKRAGVPIHHGVEALEATGKHRVERVHYYWRGHWHHQDTSLVLTHFGVVPEPQLGRAIGIPYDWHEGQQCFLPERNRSLQARTRVWVAGDGGGIGGALNAEREGRLAALSMLTIPTNDVADRKRERRRLEQRRATDLAVRPLLEAMFRLPSHWLSEQPDTTLVCRCECVSLGELRRAIEQGAAGPNQLKAFTRCGMGPCQGRECGESVTRLLSTVQALPPQEIGYYQVRPPVQALSLGELAATATDA</sequence>
<reference evidence="4 5" key="1">
    <citation type="submission" date="2016-10" db="EMBL/GenBank/DDBJ databases">
        <authorList>
            <person name="de Groot N.N."/>
        </authorList>
    </citation>
    <scope>NUCLEOTIDE SEQUENCE [LARGE SCALE GENOMIC DNA]</scope>
    <source>
        <strain evidence="4 5">DSM 19219</strain>
    </source>
</reference>
<dbReference type="AlphaFoldDB" id="A0A1H3CV66"/>
<keyword evidence="1" id="KW-0560">Oxidoreductase</keyword>
<evidence type="ECO:0000313" key="5">
    <source>
        <dbReference type="Proteomes" id="UP000198500"/>
    </source>
</evidence>
<dbReference type="Pfam" id="PF07992">
    <property type="entry name" value="Pyr_redox_2"/>
    <property type="match status" value="1"/>
</dbReference>
<protein>
    <submittedName>
        <fullName evidence="4">NADPH-dependent 2,4-dienoyl-CoA reductase, sulfur reductase</fullName>
    </submittedName>
</protein>
<dbReference type="PRINTS" id="PR00368">
    <property type="entry name" value="FADPNR"/>
</dbReference>
<dbReference type="InterPro" id="IPR023753">
    <property type="entry name" value="FAD/NAD-binding_dom"/>
</dbReference>
<dbReference type="Gene3D" id="3.50.50.60">
    <property type="entry name" value="FAD/NAD(P)-binding domain"/>
    <property type="match status" value="1"/>
</dbReference>
<dbReference type="Gene3D" id="1.10.10.1100">
    <property type="entry name" value="BFD-like [2Fe-2S]-binding domain"/>
    <property type="match status" value="1"/>
</dbReference>
<dbReference type="PANTHER" id="PTHR42949:SF3">
    <property type="entry name" value="ANAEROBIC GLYCEROL-3-PHOSPHATE DEHYDROGENASE SUBUNIT B"/>
    <property type="match status" value="1"/>
</dbReference>
<evidence type="ECO:0000256" key="1">
    <source>
        <dbReference type="ARBA" id="ARBA00023002"/>
    </source>
</evidence>
<organism evidence="4 5">
    <name type="scientific">Aidingimonas halophila</name>
    <dbReference type="NCBI Taxonomy" id="574349"/>
    <lineage>
        <taxon>Bacteria</taxon>
        <taxon>Pseudomonadati</taxon>
        <taxon>Pseudomonadota</taxon>
        <taxon>Gammaproteobacteria</taxon>
        <taxon>Oceanospirillales</taxon>
        <taxon>Halomonadaceae</taxon>
        <taxon>Aidingimonas</taxon>
    </lineage>
</organism>
<dbReference type="PANTHER" id="PTHR42949">
    <property type="entry name" value="ANAEROBIC GLYCEROL-3-PHOSPHATE DEHYDROGENASE SUBUNIT B"/>
    <property type="match status" value="1"/>
</dbReference>
<dbReference type="Pfam" id="PF04324">
    <property type="entry name" value="Fer2_BFD"/>
    <property type="match status" value="1"/>
</dbReference>
<dbReference type="RefSeq" id="WP_092570205.1">
    <property type="nucleotide sequence ID" value="NZ_BMXH01000019.1"/>
</dbReference>
<dbReference type="OrthoDB" id="9801699at2"/>
<evidence type="ECO:0000259" key="2">
    <source>
        <dbReference type="Pfam" id="PF04324"/>
    </source>
</evidence>
<dbReference type="InterPro" id="IPR036188">
    <property type="entry name" value="FAD/NAD-bd_sf"/>
</dbReference>
<gene>
    <name evidence="4" type="ORF">SAMN05443545_106114</name>
</gene>
<dbReference type="SUPFAM" id="SSF51905">
    <property type="entry name" value="FAD/NAD(P)-binding domain"/>
    <property type="match status" value="1"/>
</dbReference>